<dbReference type="GO" id="GO:0000122">
    <property type="term" value="P:negative regulation of transcription by RNA polymerase II"/>
    <property type="evidence" value="ECO:0007669"/>
    <property type="project" value="EnsemblFungi"/>
</dbReference>
<accession>A7TJC4</accession>
<feature type="compositionally biased region" description="Gly residues" evidence="2">
    <location>
        <begin position="617"/>
        <end position="631"/>
    </location>
</feature>
<evidence type="ECO:0000313" key="3">
    <source>
        <dbReference type="EMBL" id="EDO17693.1"/>
    </source>
</evidence>
<reference evidence="3 4" key="1">
    <citation type="journal article" date="2007" name="Proc. Natl. Acad. Sci. U.S.A.">
        <title>Independent sorting-out of thousands of duplicated gene pairs in two yeast species descended from a whole-genome duplication.</title>
        <authorList>
            <person name="Scannell D.R."/>
            <person name="Frank A.C."/>
            <person name="Conant G.C."/>
            <person name="Byrne K.P."/>
            <person name="Woolfit M."/>
            <person name="Wolfe K.H."/>
        </authorList>
    </citation>
    <scope>NUCLEOTIDE SEQUENCE [LARGE SCALE GENOMIC DNA]</scope>
    <source>
        <strain evidence="4">ATCC 22028 / DSM 70294 / BCRC 21397 / CBS 2163 / NBRC 10782 / NRRL Y-8283 / UCD 57-17</strain>
    </source>
</reference>
<name>A7TJC4_VANPO</name>
<dbReference type="KEGG" id="vpo:Kpol_1004p71"/>
<feature type="compositionally biased region" description="Low complexity" evidence="2">
    <location>
        <begin position="183"/>
        <end position="192"/>
    </location>
</feature>
<evidence type="ECO:0000313" key="4">
    <source>
        <dbReference type="Proteomes" id="UP000000267"/>
    </source>
</evidence>
<evidence type="ECO:0000256" key="1">
    <source>
        <dbReference type="SAM" id="Coils"/>
    </source>
</evidence>
<sequence>MSKKLHIHYLPVGLTTFQKDLVEILISLHSKSFREEMGIKIEDGVDNSENITIKSEDVRSKISHAQLVYLFDNNIRAVLNHPCLLVDHYMPRQFLLMEPNERLISSSDKFQKLDHIISSLINRDRTKFPNPLKISLISHNVRELDLLEGFLLGKRLKIKRVSGTSLFDEKHIYPTEKNKIDSSNDSSESKSITPLAESSSNKYTGYSRDDYDYSVKRMKKYNKANDDDWLFLTTSTHLLNDPTLLSEYNIELIISFDPLLDPKLEALENIRLKSNGKLALIKMIVKDSPDHYILENKIKFEKDNEYEHMKESINHFLKTRDTSIGEVTKLDYNGLIEGLLSGTLPSNSLSDIRLTYETQGNIHPYLPILSPLEYSETQLSSDNEIIDIKTYQMELMKRTVCRMKDIQNDYREKCKIILDKRVIETDRQNKFDDIKNEIGVSFKKFQDIEKSLNDSEKRLERSTTETIKLRERLNLLKEDEIEIAELLTITDNGKIQEYLNKFEQEIKINQEKLDSIKTENAEKYESNEGLRLEYQKNSSNAADLGSILKNQKEQMDKMKKIIDGPTASLEYDSVLVEGGKEIAKLKSLQDKCKFISNYINKMNSHYDLKISNTNGGNGNGSSNGNGSGAGGNMNTNQGHRSPSNPSNKERSMAKNSRYRSTRSNSPAYTY</sequence>
<dbReference type="FunCoup" id="A7TJC4">
    <property type="interactions" value="126"/>
</dbReference>
<dbReference type="HOGENOM" id="CLU_409446_0_0_1"/>
<protein>
    <recommendedName>
        <fullName evidence="5">HDA1 complex subunit 2</fullName>
    </recommendedName>
</protein>
<dbReference type="Gene3D" id="3.40.50.12360">
    <property type="match status" value="1"/>
</dbReference>
<feature type="compositionally biased region" description="Polar residues" evidence="2">
    <location>
        <begin position="637"/>
        <end position="646"/>
    </location>
</feature>
<dbReference type="InterPro" id="IPR021006">
    <property type="entry name" value="Hda2/3"/>
</dbReference>
<dbReference type="Proteomes" id="UP000000267">
    <property type="component" value="Unassembled WGS sequence"/>
</dbReference>
<dbReference type="OMA" id="DHYMPRQ"/>
<evidence type="ECO:0008006" key="5">
    <source>
        <dbReference type="Google" id="ProtNLM"/>
    </source>
</evidence>
<dbReference type="GeneID" id="5545935"/>
<dbReference type="InParanoid" id="A7TJC4"/>
<organism evidence="4">
    <name type="scientific">Vanderwaltozyma polyspora (strain ATCC 22028 / DSM 70294 / BCRC 21397 / CBS 2163 / NBRC 10782 / NRRL Y-8283 / UCD 57-17)</name>
    <name type="common">Kluyveromyces polysporus</name>
    <dbReference type="NCBI Taxonomy" id="436907"/>
    <lineage>
        <taxon>Eukaryota</taxon>
        <taxon>Fungi</taxon>
        <taxon>Dikarya</taxon>
        <taxon>Ascomycota</taxon>
        <taxon>Saccharomycotina</taxon>
        <taxon>Saccharomycetes</taxon>
        <taxon>Saccharomycetales</taxon>
        <taxon>Saccharomycetaceae</taxon>
        <taxon>Vanderwaltozyma</taxon>
    </lineage>
</organism>
<dbReference type="OrthoDB" id="4034449at2759"/>
<evidence type="ECO:0000256" key="2">
    <source>
        <dbReference type="SAM" id="MobiDB-lite"/>
    </source>
</evidence>
<dbReference type="GO" id="GO:0003677">
    <property type="term" value="F:DNA binding"/>
    <property type="evidence" value="ECO:0007669"/>
    <property type="project" value="EnsemblFungi"/>
</dbReference>
<dbReference type="RefSeq" id="XP_001645551.1">
    <property type="nucleotide sequence ID" value="XM_001645501.1"/>
</dbReference>
<dbReference type="GO" id="GO:0005829">
    <property type="term" value="C:cytosol"/>
    <property type="evidence" value="ECO:0007669"/>
    <property type="project" value="EnsemblFungi"/>
</dbReference>
<feature type="compositionally biased region" description="Polar residues" evidence="2">
    <location>
        <begin position="661"/>
        <end position="670"/>
    </location>
</feature>
<feature type="coiled-coil region" evidence="1">
    <location>
        <begin position="445"/>
        <end position="519"/>
    </location>
</feature>
<dbReference type="eggNOG" id="ENOG502QU6B">
    <property type="taxonomic scope" value="Eukaryota"/>
</dbReference>
<feature type="region of interest" description="Disordered" evidence="2">
    <location>
        <begin position="177"/>
        <end position="200"/>
    </location>
</feature>
<dbReference type="AlphaFoldDB" id="A7TJC4"/>
<gene>
    <name evidence="3" type="ORF">Kpol_1004p71</name>
</gene>
<keyword evidence="1" id="KW-0175">Coiled coil</keyword>
<keyword evidence="4" id="KW-1185">Reference proteome</keyword>
<dbReference type="GO" id="GO:0003682">
    <property type="term" value="F:chromatin binding"/>
    <property type="evidence" value="ECO:0007669"/>
    <property type="project" value="EnsemblFungi"/>
</dbReference>
<feature type="region of interest" description="Disordered" evidence="2">
    <location>
        <begin position="617"/>
        <end position="670"/>
    </location>
</feature>
<dbReference type="GO" id="GO:0004407">
    <property type="term" value="F:histone deacetylase activity"/>
    <property type="evidence" value="ECO:0007669"/>
    <property type="project" value="EnsemblFungi"/>
</dbReference>
<dbReference type="EMBL" id="DS480400">
    <property type="protein sequence ID" value="EDO17693.1"/>
    <property type="molecule type" value="Genomic_DNA"/>
</dbReference>
<dbReference type="GO" id="GO:0031047">
    <property type="term" value="P:regulatory ncRNA-mediated gene silencing"/>
    <property type="evidence" value="ECO:0007669"/>
    <property type="project" value="EnsemblFungi"/>
</dbReference>
<dbReference type="STRING" id="436907.A7TJC4"/>
<dbReference type="GO" id="GO:0070823">
    <property type="term" value="C:HDA1 complex"/>
    <property type="evidence" value="ECO:0007669"/>
    <property type="project" value="EnsemblFungi"/>
</dbReference>
<proteinExistence type="predicted"/>
<dbReference type="Pfam" id="PF11496">
    <property type="entry name" value="HDA2-3"/>
    <property type="match status" value="1"/>
</dbReference>
<dbReference type="InterPro" id="IPR038609">
    <property type="entry name" value="HDA1_su2/3_sf"/>
</dbReference>